<sequence>MWSSGLLDDRDRAAVEARSNGATLDEVGRAYGLSREWARQVQTRAQKALTPAADVMCPDWREKAKALGDAPATPRAAFADAMGVTDHVALEPLLSMVGLRPPVTWAGPVRGWWTGRPGRLDALLRELAEAAPLRADDLDRAAAEVGLPEELPLVTILSASASRLALSSEGHWVRRRARGRDAAYLWLLEAGRPAKPEELLKPMSTTTAAAVREALRRDERFVQVRPAGVWALAEWSHLPVSPHTSAVDALIAVVRESGPLSVPTLFAKTAEIYPVTQWRLRQCLLSDQIGETDDGLIDLVARGARPIEDKEPTKPDSVAVAESGEVVGVRLSVTKDVLRGSGIAVHTWLTWYLGLRQAPMSRTFSTVGNHASLVIRRGTSVAQLSSLRHHARELNVVEGCVLAVLMRLDDNTAQVRHGCADGECPAVAGTA</sequence>
<protein>
    <submittedName>
        <fullName evidence="2">RNA polymerase subunit sigma-70</fullName>
    </submittedName>
</protein>
<feature type="domain" description="RNA polymerase sigma-70 region 4" evidence="1">
    <location>
        <begin position="7"/>
        <end position="49"/>
    </location>
</feature>
<evidence type="ECO:0000259" key="1">
    <source>
        <dbReference type="Pfam" id="PF04545"/>
    </source>
</evidence>
<gene>
    <name evidence="2" type="ORF">GFH48_14445</name>
</gene>
<dbReference type="GO" id="GO:0006352">
    <property type="term" value="P:DNA-templated transcription initiation"/>
    <property type="evidence" value="ECO:0007669"/>
    <property type="project" value="InterPro"/>
</dbReference>
<evidence type="ECO:0000313" key="3">
    <source>
        <dbReference type="Proteomes" id="UP000326179"/>
    </source>
</evidence>
<dbReference type="InterPro" id="IPR007630">
    <property type="entry name" value="RNA_pol_sigma70_r4"/>
</dbReference>
<dbReference type="Gene3D" id="1.10.10.10">
    <property type="entry name" value="Winged helix-like DNA-binding domain superfamily/Winged helix DNA-binding domain"/>
    <property type="match status" value="1"/>
</dbReference>
<reference evidence="2 3" key="1">
    <citation type="submission" date="2019-10" db="EMBL/GenBank/DDBJ databases">
        <title>A novel species.</title>
        <authorList>
            <person name="Gao J."/>
        </authorList>
    </citation>
    <scope>NUCLEOTIDE SEQUENCE [LARGE SCALE GENOMIC DNA]</scope>
    <source>
        <strain evidence="2 3">QMT-28</strain>
    </source>
</reference>
<dbReference type="Pfam" id="PF04545">
    <property type="entry name" value="Sigma70_r4"/>
    <property type="match status" value="1"/>
</dbReference>
<accession>A0A5Q0LNS2</accession>
<keyword evidence="3" id="KW-1185">Reference proteome</keyword>
<dbReference type="GO" id="GO:0003700">
    <property type="term" value="F:DNA-binding transcription factor activity"/>
    <property type="evidence" value="ECO:0007669"/>
    <property type="project" value="InterPro"/>
</dbReference>
<dbReference type="KEGG" id="sfy:GFH48_14445"/>
<evidence type="ECO:0000313" key="2">
    <source>
        <dbReference type="EMBL" id="QFZ78738.1"/>
    </source>
</evidence>
<dbReference type="InterPro" id="IPR036388">
    <property type="entry name" value="WH-like_DNA-bd_sf"/>
</dbReference>
<dbReference type="EMBL" id="CP045643">
    <property type="protein sequence ID" value="QFZ78738.1"/>
    <property type="molecule type" value="Genomic_DNA"/>
</dbReference>
<dbReference type="SUPFAM" id="SSF88659">
    <property type="entry name" value="Sigma3 and sigma4 domains of RNA polymerase sigma factors"/>
    <property type="match status" value="1"/>
</dbReference>
<name>A0A5Q0LNS2_9ACTN</name>
<dbReference type="InterPro" id="IPR013324">
    <property type="entry name" value="RNA_pol_sigma_r3/r4-like"/>
</dbReference>
<dbReference type="AlphaFoldDB" id="A0A5Q0LNS2"/>
<proteinExistence type="predicted"/>
<dbReference type="Proteomes" id="UP000326179">
    <property type="component" value="Chromosome"/>
</dbReference>
<organism evidence="2 3">
    <name type="scientific">Streptomyces fagopyri</name>
    <dbReference type="NCBI Taxonomy" id="2662397"/>
    <lineage>
        <taxon>Bacteria</taxon>
        <taxon>Bacillati</taxon>
        <taxon>Actinomycetota</taxon>
        <taxon>Actinomycetes</taxon>
        <taxon>Kitasatosporales</taxon>
        <taxon>Streptomycetaceae</taxon>
        <taxon>Streptomyces</taxon>
    </lineage>
</organism>